<evidence type="ECO:0000256" key="2">
    <source>
        <dbReference type="SAM" id="Phobius"/>
    </source>
</evidence>
<dbReference type="AlphaFoldDB" id="A0A9X0D3A7"/>
<accession>A0A9X0D3A7</accession>
<name>A0A9X0D3A7_9CNID</name>
<dbReference type="OrthoDB" id="5981565at2759"/>
<feature type="transmembrane region" description="Helical" evidence="2">
    <location>
        <begin position="312"/>
        <end position="330"/>
    </location>
</feature>
<comment type="caution">
    <text evidence="3">The sequence shown here is derived from an EMBL/GenBank/DDBJ whole genome shotgun (WGS) entry which is preliminary data.</text>
</comment>
<dbReference type="EMBL" id="MU825881">
    <property type="protein sequence ID" value="KAJ7385305.1"/>
    <property type="molecule type" value="Genomic_DNA"/>
</dbReference>
<keyword evidence="2" id="KW-1133">Transmembrane helix</keyword>
<sequence length="332" mass="37390">MLTRLNYALSHGGGHEKGEEHGHGKEFDVGGVYCKALGHSGKLMCARPHKGEKQDFTDNNRDRVIIEFDSVQERSRGGNTVGKVGRRGHVFDGFSKQDFNFTDVAVGSYQGLRVKNFNFSSSLPGPNASLTVMAYMFEDDGNITFGNETSEMRKGMLKFNIQIDSWKFCANNSHEDCNSDDEGEFIDVTLVIKSKGKPKPHPEDEDTVKSGAQRKKDVKQKIRKHRPRCFKRDKYSKCPKEFDIGGGSEMVLSSQVMVDNEIQEMPGDGDYPKFMEKENKQKFIFRFPKAANRILYDPGLEVGEEESSVVNIMPLSLVVLILINCLAFLFSF</sequence>
<feature type="region of interest" description="Disordered" evidence="1">
    <location>
        <begin position="194"/>
        <end position="218"/>
    </location>
</feature>
<dbReference type="Proteomes" id="UP001163046">
    <property type="component" value="Unassembled WGS sequence"/>
</dbReference>
<protein>
    <submittedName>
        <fullName evidence="3">Uncharacterized protein</fullName>
    </submittedName>
</protein>
<organism evidence="3 4">
    <name type="scientific">Desmophyllum pertusum</name>
    <dbReference type="NCBI Taxonomy" id="174260"/>
    <lineage>
        <taxon>Eukaryota</taxon>
        <taxon>Metazoa</taxon>
        <taxon>Cnidaria</taxon>
        <taxon>Anthozoa</taxon>
        <taxon>Hexacorallia</taxon>
        <taxon>Scleractinia</taxon>
        <taxon>Caryophylliina</taxon>
        <taxon>Caryophylliidae</taxon>
        <taxon>Desmophyllum</taxon>
    </lineage>
</organism>
<evidence type="ECO:0000313" key="3">
    <source>
        <dbReference type="EMBL" id="KAJ7385305.1"/>
    </source>
</evidence>
<evidence type="ECO:0000313" key="4">
    <source>
        <dbReference type="Proteomes" id="UP001163046"/>
    </source>
</evidence>
<gene>
    <name evidence="3" type="ORF">OS493_016379</name>
</gene>
<proteinExistence type="predicted"/>
<keyword evidence="4" id="KW-1185">Reference proteome</keyword>
<keyword evidence="2" id="KW-0812">Transmembrane</keyword>
<reference evidence="3" key="1">
    <citation type="submission" date="2023-01" db="EMBL/GenBank/DDBJ databases">
        <title>Genome assembly of the deep-sea coral Lophelia pertusa.</title>
        <authorList>
            <person name="Herrera S."/>
            <person name="Cordes E."/>
        </authorList>
    </citation>
    <scope>NUCLEOTIDE SEQUENCE</scope>
    <source>
        <strain evidence="3">USNM1676648</strain>
        <tissue evidence="3">Polyp</tissue>
    </source>
</reference>
<evidence type="ECO:0000256" key="1">
    <source>
        <dbReference type="SAM" id="MobiDB-lite"/>
    </source>
</evidence>
<keyword evidence="2" id="KW-0472">Membrane</keyword>